<dbReference type="PANTHER" id="PTHR33735">
    <property type="entry name" value="EXPRESSED PROTEIN"/>
    <property type="match status" value="1"/>
</dbReference>
<gene>
    <name evidence="2" type="ORF">POM88_005156</name>
</gene>
<dbReference type="PANTHER" id="PTHR33735:SF26">
    <property type="entry name" value="PTERIN-BINDING DOMAIN-CONTAINING PROTEIN"/>
    <property type="match status" value="1"/>
</dbReference>
<organism evidence="2 3">
    <name type="scientific">Heracleum sosnowskyi</name>
    <dbReference type="NCBI Taxonomy" id="360622"/>
    <lineage>
        <taxon>Eukaryota</taxon>
        <taxon>Viridiplantae</taxon>
        <taxon>Streptophyta</taxon>
        <taxon>Embryophyta</taxon>
        <taxon>Tracheophyta</taxon>
        <taxon>Spermatophyta</taxon>
        <taxon>Magnoliopsida</taxon>
        <taxon>eudicotyledons</taxon>
        <taxon>Gunneridae</taxon>
        <taxon>Pentapetalae</taxon>
        <taxon>asterids</taxon>
        <taxon>campanulids</taxon>
        <taxon>Apiales</taxon>
        <taxon>Apiaceae</taxon>
        <taxon>Apioideae</taxon>
        <taxon>apioid superclade</taxon>
        <taxon>Tordylieae</taxon>
        <taxon>Tordyliinae</taxon>
        <taxon>Heracleum</taxon>
    </lineage>
</organism>
<protein>
    <submittedName>
        <fullName evidence="2">Uncharacterized protein</fullName>
    </submittedName>
</protein>
<dbReference type="AlphaFoldDB" id="A0AAD8JMZ6"/>
<name>A0AAD8JMZ6_9APIA</name>
<dbReference type="Proteomes" id="UP001237642">
    <property type="component" value="Unassembled WGS sequence"/>
</dbReference>
<proteinExistence type="predicted"/>
<evidence type="ECO:0000313" key="2">
    <source>
        <dbReference type="EMBL" id="KAK1405551.1"/>
    </source>
</evidence>
<reference evidence="2" key="2">
    <citation type="submission" date="2023-05" db="EMBL/GenBank/DDBJ databases">
        <authorList>
            <person name="Schelkunov M.I."/>
        </authorList>
    </citation>
    <scope>NUCLEOTIDE SEQUENCE</scope>
    <source>
        <strain evidence="2">Hsosn_3</strain>
        <tissue evidence="2">Leaf</tissue>
    </source>
</reference>
<feature type="coiled-coil region" evidence="1">
    <location>
        <begin position="123"/>
        <end position="150"/>
    </location>
</feature>
<evidence type="ECO:0000256" key="1">
    <source>
        <dbReference type="SAM" id="Coils"/>
    </source>
</evidence>
<dbReference type="EMBL" id="JAUIZM010000001">
    <property type="protein sequence ID" value="KAK1405551.1"/>
    <property type="molecule type" value="Genomic_DNA"/>
</dbReference>
<comment type="caution">
    <text evidence="2">The sequence shown here is derived from an EMBL/GenBank/DDBJ whole genome shotgun (WGS) entry which is preliminary data.</text>
</comment>
<keyword evidence="3" id="KW-1185">Reference proteome</keyword>
<keyword evidence="1" id="KW-0175">Coiled coil</keyword>
<feature type="coiled-coil region" evidence="1">
    <location>
        <begin position="181"/>
        <end position="208"/>
    </location>
</feature>
<evidence type="ECO:0000313" key="3">
    <source>
        <dbReference type="Proteomes" id="UP001237642"/>
    </source>
</evidence>
<reference evidence="2" key="1">
    <citation type="submission" date="2023-02" db="EMBL/GenBank/DDBJ databases">
        <title>Genome of toxic invasive species Heracleum sosnowskyi carries increased number of genes despite the absence of recent whole-genome duplications.</title>
        <authorList>
            <person name="Schelkunov M."/>
            <person name="Shtratnikova V."/>
            <person name="Makarenko M."/>
            <person name="Klepikova A."/>
            <person name="Omelchenko D."/>
            <person name="Novikova G."/>
            <person name="Obukhova E."/>
            <person name="Bogdanov V."/>
            <person name="Penin A."/>
            <person name="Logacheva M."/>
        </authorList>
    </citation>
    <scope>NUCLEOTIDE SEQUENCE</scope>
    <source>
        <strain evidence="2">Hsosn_3</strain>
        <tissue evidence="2">Leaf</tissue>
    </source>
</reference>
<accession>A0AAD8JMZ6</accession>
<sequence>MVDKIFDHNFTEKIEEEVQTVEDIVETVEEMAEKVEKIAEGFMEDLPDGKLKTAVGLFEHAAEVIAKDARQIDSIIDKQKHNMWIVGGLPSSWRGWLVGMVVTVVIPLMTNKWGTLSKWTRKIEAAVQKVEDIVEAVEEVAEKVEKIAEDIIDDLPDGKLKTAVGLFEHAAEVLAKDAKQFDNIIDKFQEEENKLQAYIEEQRNATTKEDKDA</sequence>